<feature type="transmembrane region" description="Helical" evidence="1">
    <location>
        <begin position="105"/>
        <end position="128"/>
    </location>
</feature>
<dbReference type="Pfam" id="PF04020">
    <property type="entry name" value="Phage_holin_4_2"/>
    <property type="match status" value="1"/>
</dbReference>
<evidence type="ECO:0000313" key="2">
    <source>
        <dbReference type="EMBL" id="BBH17596.1"/>
    </source>
</evidence>
<evidence type="ECO:0008006" key="4">
    <source>
        <dbReference type="Google" id="ProtNLM"/>
    </source>
</evidence>
<keyword evidence="1" id="KW-0812">Transmembrane</keyword>
<dbReference type="InterPro" id="IPR007165">
    <property type="entry name" value="Phage_holin_4_2"/>
</dbReference>
<sequence>MRWVTWLAVNIIALTVALALLDGLSIQYDHPPSDGRRVFAVVLIGALLGVINKFVRPLVTVLAIPAIVLTLGFALLLVNAAMLALTARITNHFNESTIGFHLHVAGFWTAVAGGLIITIASWATSLVFDKIRR</sequence>
<evidence type="ECO:0000313" key="3">
    <source>
        <dbReference type="Proteomes" id="UP000271573"/>
    </source>
</evidence>
<accession>A0A3G9IH15</accession>
<name>A0A3G9IH15_9ACTN</name>
<evidence type="ECO:0000256" key="1">
    <source>
        <dbReference type="SAM" id="Phobius"/>
    </source>
</evidence>
<dbReference type="RefSeq" id="WP_164512558.1">
    <property type="nucleotide sequence ID" value="NZ_AP019307.1"/>
</dbReference>
<dbReference type="PANTHER" id="PTHR37309">
    <property type="entry name" value="SLR0284 PROTEIN"/>
    <property type="match status" value="1"/>
</dbReference>
<feature type="transmembrane region" description="Helical" evidence="1">
    <location>
        <begin position="62"/>
        <end position="85"/>
    </location>
</feature>
<gene>
    <name evidence="2" type="ORF">Back2_18830</name>
</gene>
<keyword evidence="3" id="KW-1185">Reference proteome</keyword>
<dbReference type="PANTHER" id="PTHR37309:SF1">
    <property type="entry name" value="SLR0284 PROTEIN"/>
    <property type="match status" value="1"/>
</dbReference>
<organism evidence="2 3">
    <name type="scientific">Nocardioides baekrokdamisoli</name>
    <dbReference type="NCBI Taxonomy" id="1804624"/>
    <lineage>
        <taxon>Bacteria</taxon>
        <taxon>Bacillati</taxon>
        <taxon>Actinomycetota</taxon>
        <taxon>Actinomycetes</taxon>
        <taxon>Propionibacteriales</taxon>
        <taxon>Nocardioidaceae</taxon>
        <taxon>Nocardioides</taxon>
    </lineage>
</organism>
<dbReference type="Proteomes" id="UP000271573">
    <property type="component" value="Chromosome"/>
</dbReference>
<reference evidence="2 3" key="1">
    <citation type="submission" date="2018-11" db="EMBL/GenBank/DDBJ databases">
        <title>Complete genome sequence of Nocardioides baekrokdamisoli strain KCTC 39748.</title>
        <authorList>
            <person name="Kang S.W."/>
            <person name="Lee K.C."/>
            <person name="Kim K.K."/>
            <person name="Kim J.S."/>
            <person name="Kim D.S."/>
            <person name="Ko S.H."/>
            <person name="Yang S.H."/>
            <person name="Shin Y.K."/>
            <person name="Lee J.S."/>
        </authorList>
    </citation>
    <scope>NUCLEOTIDE SEQUENCE [LARGE SCALE GENOMIC DNA]</scope>
    <source>
        <strain evidence="2 3">KCTC 39748</strain>
    </source>
</reference>
<keyword evidence="1" id="KW-1133">Transmembrane helix</keyword>
<feature type="transmembrane region" description="Helical" evidence="1">
    <location>
        <begin position="7"/>
        <end position="26"/>
    </location>
</feature>
<dbReference type="EMBL" id="AP019307">
    <property type="protein sequence ID" value="BBH17596.1"/>
    <property type="molecule type" value="Genomic_DNA"/>
</dbReference>
<feature type="transmembrane region" description="Helical" evidence="1">
    <location>
        <begin position="38"/>
        <end position="55"/>
    </location>
</feature>
<dbReference type="AlphaFoldDB" id="A0A3G9IH15"/>
<protein>
    <recommendedName>
        <fullName evidence="4">Phage holin family protein</fullName>
    </recommendedName>
</protein>
<dbReference type="KEGG" id="nbe:Back2_18830"/>
<keyword evidence="1" id="KW-0472">Membrane</keyword>
<proteinExistence type="predicted"/>